<feature type="compositionally biased region" description="Acidic residues" evidence="1">
    <location>
        <begin position="177"/>
        <end position="187"/>
    </location>
</feature>
<accession>A0A5C3MUU5</accession>
<feature type="compositionally biased region" description="Polar residues" evidence="1">
    <location>
        <begin position="31"/>
        <end position="41"/>
    </location>
</feature>
<organism evidence="2 3">
    <name type="scientific">Heliocybe sulcata</name>
    <dbReference type="NCBI Taxonomy" id="5364"/>
    <lineage>
        <taxon>Eukaryota</taxon>
        <taxon>Fungi</taxon>
        <taxon>Dikarya</taxon>
        <taxon>Basidiomycota</taxon>
        <taxon>Agaricomycotina</taxon>
        <taxon>Agaricomycetes</taxon>
        <taxon>Gloeophyllales</taxon>
        <taxon>Gloeophyllaceae</taxon>
        <taxon>Heliocybe</taxon>
    </lineage>
</organism>
<evidence type="ECO:0000256" key="1">
    <source>
        <dbReference type="SAM" id="MobiDB-lite"/>
    </source>
</evidence>
<name>A0A5C3MUU5_9AGAM</name>
<feature type="compositionally biased region" description="Low complexity" evidence="1">
    <location>
        <begin position="20"/>
        <end position="30"/>
    </location>
</feature>
<proteinExistence type="predicted"/>
<dbReference type="STRING" id="5364.A0A5C3MUU5"/>
<feature type="compositionally biased region" description="Polar residues" evidence="1">
    <location>
        <begin position="144"/>
        <end position="154"/>
    </location>
</feature>
<evidence type="ECO:0000313" key="2">
    <source>
        <dbReference type="EMBL" id="TFK48236.1"/>
    </source>
</evidence>
<keyword evidence="3" id="KW-1185">Reference proteome</keyword>
<feature type="compositionally biased region" description="Basic and acidic residues" evidence="1">
    <location>
        <begin position="120"/>
        <end position="131"/>
    </location>
</feature>
<gene>
    <name evidence="2" type="ORF">OE88DRAFT_1664706</name>
</gene>
<dbReference type="AlphaFoldDB" id="A0A5C3MUU5"/>
<protein>
    <submittedName>
        <fullName evidence="2">Uncharacterized protein</fullName>
    </submittedName>
</protein>
<dbReference type="Proteomes" id="UP000305948">
    <property type="component" value="Unassembled WGS sequence"/>
</dbReference>
<feature type="region of interest" description="Disordered" evidence="1">
    <location>
        <begin position="1"/>
        <end position="63"/>
    </location>
</feature>
<reference evidence="2 3" key="1">
    <citation type="journal article" date="2019" name="Nat. Ecol. Evol.">
        <title>Megaphylogeny resolves global patterns of mushroom evolution.</title>
        <authorList>
            <person name="Varga T."/>
            <person name="Krizsan K."/>
            <person name="Foldi C."/>
            <person name="Dima B."/>
            <person name="Sanchez-Garcia M."/>
            <person name="Sanchez-Ramirez S."/>
            <person name="Szollosi G.J."/>
            <person name="Szarkandi J.G."/>
            <person name="Papp V."/>
            <person name="Albert L."/>
            <person name="Andreopoulos W."/>
            <person name="Angelini C."/>
            <person name="Antonin V."/>
            <person name="Barry K.W."/>
            <person name="Bougher N.L."/>
            <person name="Buchanan P."/>
            <person name="Buyck B."/>
            <person name="Bense V."/>
            <person name="Catcheside P."/>
            <person name="Chovatia M."/>
            <person name="Cooper J."/>
            <person name="Damon W."/>
            <person name="Desjardin D."/>
            <person name="Finy P."/>
            <person name="Geml J."/>
            <person name="Haridas S."/>
            <person name="Hughes K."/>
            <person name="Justo A."/>
            <person name="Karasinski D."/>
            <person name="Kautmanova I."/>
            <person name="Kiss B."/>
            <person name="Kocsube S."/>
            <person name="Kotiranta H."/>
            <person name="LaButti K.M."/>
            <person name="Lechner B.E."/>
            <person name="Liimatainen K."/>
            <person name="Lipzen A."/>
            <person name="Lukacs Z."/>
            <person name="Mihaltcheva S."/>
            <person name="Morgado L.N."/>
            <person name="Niskanen T."/>
            <person name="Noordeloos M.E."/>
            <person name="Ohm R.A."/>
            <person name="Ortiz-Santana B."/>
            <person name="Ovrebo C."/>
            <person name="Racz N."/>
            <person name="Riley R."/>
            <person name="Savchenko A."/>
            <person name="Shiryaev A."/>
            <person name="Soop K."/>
            <person name="Spirin V."/>
            <person name="Szebenyi C."/>
            <person name="Tomsovsky M."/>
            <person name="Tulloss R.E."/>
            <person name="Uehling J."/>
            <person name="Grigoriev I.V."/>
            <person name="Vagvolgyi C."/>
            <person name="Papp T."/>
            <person name="Martin F.M."/>
            <person name="Miettinen O."/>
            <person name="Hibbett D.S."/>
            <person name="Nagy L.G."/>
        </authorList>
    </citation>
    <scope>NUCLEOTIDE SEQUENCE [LARGE SCALE GENOMIC DNA]</scope>
    <source>
        <strain evidence="2 3">OMC1185</strain>
    </source>
</reference>
<dbReference type="EMBL" id="ML213520">
    <property type="protein sequence ID" value="TFK48236.1"/>
    <property type="molecule type" value="Genomic_DNA"/>
</dbReference>
<feature type="compositionally biased region" description="Acidic residues" evidence="1">
    <location>
        <begin position="78"/>
        <end position="87"/>
    </location>
</feature>
<feature type="region of interest" description="Disordered" evidence="1">
    <location>
        <begin position="75"/>
        <end position="226"/>
    </location>
</feature>
<evidence type="ECO:0000313" key="3">
    <source>
        <dbReference type="Proteomes" id="UP000305948"/>
    </source>
</evidence>
<sequence length="226" mass="23869">MDVEGSVAPAAPVDVHLGESPSDPVSVSPVTQATTPSSIQAGPSDIHVQPAETASTLVTHPIDDGVEVEYIEEAPAMEVDEKEEDLPEPPVKIRVEDADAPVEEMPAGGVEAEGPPESLEESKNADTKMEVDVPEQPGEEHSEPATSDPSQPEATSLAEVVLQLAEDAPQRTSLPTEVEDSASEPETEAPQTPPPPSHAMPGRNDGEKMNETFNADGRTIDEFVML</sequence>